<sequence>MRRRFLAASAALALCAVPLTAAAAPGDRGCTTARGTATLLSNKGNKPVGAYTQTVVYCWSWVGKPSQYTIDSTKRSATWKLQKNDEKCGADVFSQWDGDPRRHYDAVKKWSEKTWDSTMGHTFTRNYFQQTYQNDHKCTFKYRGSLVWEPKVVLRLALPKPSVVSAEPVRPG</sequence>
<keyword evidence="1" id="KW-0732">Signal</keyword>
<organism evidence="2 3">
    <name type="scientific">Kribbella antibiotica</name>
    <dbReference type="NCBI Taxonomy" id="190195"/>
    <lineage>
        <taxon>Bacteria</taxon>
        <taxon>Bacillati</taxon>
        <taxon>Actinomycetota</taxon>
        <taxon>Actinomycetes</taxon>
        <taxon>Propionibacteriales</taxon>
        <taxon>Kribbellaceae</taxon>
        <taxon>Kribbella</taxon>
    </lineage>
</organism>
<name>A0A4R4YP77_9ACTN</name>
<evidence type="ECO:0000313" key="2">
    <source>
        <dbReference type="EMBL" id="TDD46863.1"/>
    </source>
</evidence>
<dbReference type="EMBL" id="SMKX01000164">
    <property type="protein sequence ID" value="TDD46863.1"/>
    <property type="molecule type" value="Genomic_DNA"/>
</dbReference>
<evidence type="ECO:0000313" key="3">
    <source>
        <dbReference type="Proteomes" id="UP000295124"/>
    </source>
</evidence>
<comment type="caution">
    <text evidence="2">The sequence shown here is derived from an EMBL/GenBank/DDBJ whole genome shotgun (WGS) entry which is preliminary data.</text>
</comment>
<keyword evidence="3" id="KW-1185">Reference proteome</keyword>
<dbReference type="RefSeq" id="WP_132175641.1">
    <property type="nucleotide sequence ID" value="NZ_SMKX01000164.1"/>
</dbReference>
<dbReference type="Proteomes" id="UP000295124">
    <property type="component" value="Unassembled WGS sequence"/>
</dbReference>
<evidence type="ECO:0008006" key="4">
    <source>
        <dbReference type="Google" id="ProtNLM"/>
    </source>
</evidence>
<accession>A0A4R4YP77</accession>
<feature type="chain" id="PRO_5020701608" description="Secreted protein" evidence="1">
    <location>
        <begin position="24"/>
        <end position="172"/>
    </location>
</feature>
<evidence type="ECO:0000256" key="1">
    <source>
        <dbReference type="SAM" id="SignalP"/>
    </source>
</evidence>
<gene>
    <name evidence="2" type="ORF">E1263_35745</name>
</gene>
<dbReference type="OrthoDB" id="9846944at2"/>
<feature type="signal peptide" evidence="1">
    <location>
        <begin position="1"/>
        <end position="23"/>
    </location>
</feature>
<dbReference type="AlphaFoldDB" id="A0A4R4YP77"/>
<proteinExistence type="predicted"/>
<reference evidence="2 3" key="1">
    <citation type="submission" date="2019-03" db="EMBL/GenBank/DDBJ databases">
        <title>Draft genome sequences of novel Actinobacteria.</title>
        <authorList>
            <person name="Sahin N."/>
            <person name="Ay H."/>
            <person name="Saygin H."/>
        </authorList>
    </citation>
    <scope>NUCLEOTIDE SEQUENCE [LARGE SCALE GENOMIC DNA]</scope>
    <source>
        <strain evidence="2 3">JCM 13523</strain>
    </source>
</reference>
<protein>
    <recommendedName>
        <fullName evidence="4">Secreted protein</fullName>
    </recommendedName>
</protein>